<evidence type="ECO:0000313" key="3">
    <source>
        <dbReference type="Proteomes" id="UP000077755"/>
    </source>
</evidence>
<evidence type="ECO:0000313" key="2">
    <source>
        <dbReference type="EMBL" id="WOH14484.1"/>
    </source>
</evidence>
<keyword evidence="3" id="KW-1185">Reference proteome</keyword>
<reference evidence="2" key="1">
    <citation type="journal article" date="2016" name="Nat. Genet.">
        <title>A high-quality carrot genome assembly provides new insights into carotenoid accumulation and asterid genome evolution.</title>
        <authorList>
            <person name="Iorizzo M."/>
            <person name="Ellison S."/>
            <person name="Senalik D."/>
            <person name="Zeng P."/>
            <person name="Satapoomin P."/>
            <person name="Huang J."/>
            <person name="Bowman M."/>
            <person name="Iovene M."/>
            <person name="Sanseverino W."/>
            <person name="Cavagnaro P."/>
            <person name="Yildiz M."/>
            <person name="Macko-Podgorni A."/>
            <person name="Moranska E."/>
            <person name="Grzebelus E."/>
            <person name="Grzebelus D."/>
            <person name="Ashrafi H."/>
            <person name="Zheng Z."/>
            <person name="Cheng S."/>
            <person name="Spooner D."/>
            <person name="Van Deynze A."/>
            <person name="Simon P."/>
        </authorList>
    </citation>
    <scope>NUCLEOTIDE SEQUENCE</scope>
    <source>
        <tissue evidence="2">Leaf</tissue>
    </source>
</reference>
<dbReference type="Gramene" id="KZM81905">
    <property type="protein sequence ID" value="KZM81905"/>
    <property type="gene ID" value="DCAR_029518"/>
</dbReference>
<proteinExistence type="inferred from homology"/>
<dbReference type="PANTHER" id="PTHR31929">
    <property type="entry name" value="SAUR-LIKE AUXIN-RESPONSIVE PROTEIN FAMILY-RELATED"/>
    <property type="match status" value="1"/>
</dbReference>
<organism evidence="2 3">
    <name type="scientific">Daucus carota subsp. sativus</name>
    <name type="common">Carrot</name>
    <dbReference type="NCBI Taxonomy" id="79200"/>
    <lineage>
        <taxon>Eukaryota</taxon>
        <taxon>Viridiplantae</taxon>
        <taxon>Streptophyta</taxon>
        <taxon>Embryophyta</taxon>
        <taxon>Tracheophyta</taxon>
        <taxon>Spermatophyta</taxon>
        <taxon>Magnoliopsida</taxon>
        <taxon>eudicotyledons</taxon>
        <taxon>Gunneridae</taxon>
        <taxon>Pentapetalae</taxon>
        <taxon>asterids</taxon>
        <taxon>campanulids</taxon>
        <taxon>Apiales</taxon>
        <taxon>Apiaceae</taxon>
        <taxon>Apioideae</taxon>
        <taxon>Scandiceae</taxon>
        <taxon>Daucinae</taxon>
        <taxon>Daucus</taxon>
        <taxon>Daucus sect. Daucus</taxon>
    </lineage>
</organism>
<dbReference type="InterPro" id="IPR003676">
    <property type="entry name" value="SAUR_fam"/>
</dbReference>
<dbReference type="AlphaFoldDB" id="A0A175YEI3"/>
<comment type="similarity">
    <text evidence="1">Belongs to the ARG7 family.</text>
</comment>
<name>A0A175YEI3_DAUCS</name>
<dbReference type="OMA" id="CEENTFI"/>
<sequence>MGIHFPRSKSTRNVPKGHFAVYVGKNERKRFVVPLSYLWHHEFLKLLREAEEEFGYDQPMGCLTIPCNEESFISVTCTLSSYKW</sequence>
<protein>
    <submittedName>
        <fullName evidence="2">Uncharacterized protein</fullName>
    </submittedName>
</protein>
<dbReference type="Pfam" id="PF02519">
    <property type="entry name" value="Auxin_inducible"/>
    <property type="match status" value="1"/>
</dbReference>
<dbReference type="GO" id="GO:0009733">
    <property type="term" value="P:response to auxin"/>
    <property type="evidence" value="ECO:0007669"/>
    <property type="project" value="InterPro"/>
</dbReference>
<evidence type="ECO:0000256" key="1">
    <source>
        <dbReference type="ARBA" id="ARBA00006974"/>
    </source>
</evidence>
<dbReference type="Proteomes" id="UP000077755">
    <property type="component" value="Chromosome 9"/>
</dbReference>
<reference evidence="2" key="2">
    <citation type="submission" date="2022-03" db="EMBL/GenBank/DDBJ databases">
        <title>Draft title - Genomic analysis of global carrot germplasm unveils the trajectory of domestication and the origin of high carotenoid orange carrot.</title>
        <authorList>
            <person name="Iorizzo M."/>
            <person name="Ellison S."/>
            <person name="Senalik D."/>
            <person name="Macko-Podgorni A."/>
            <person name="Grzebelus D."/>
            <person name="Bostan H."/>
            <person name="Rolling W."/>
            <person name="Curaba J."/>
            <person name="Simon P."/>
        </authorList>
    </citation>
    <scope>NUCLEOTIDE SEQUENCE</scope>
    <source>
        <tissue evidence="2">Leaf</tissue>
    </source>
</reference>
<accession>A0A175YEI3</accession>
<gene>
    <name evidence="2" type="ORF">DCAR_0934003</name>
</gene>
<dbReference type="EMBL" id="CP093351">
    <property type="protein sequence ID" value="WOH14484.1"/>
    <property type="molecule type" value="Genomic_DNA"/>
</dbReference>